<feature type="compositionally biased region" description="Basic and acidic residues" evidence="1">
    <location>
        <begin position="1042"/>
        <end position="1052"/>
    </location>
</feature>
<feature type="compositionally biased region" description="Polar residues" evidence="1">
    <location>
        <begin position="398"/>
        <end position="407"/>
    </location>
</feature>
<feature type="region of interest" description="Disordered" evidence="1">
    <location>
        <begin position="692"/>
        <end position="1552"/>
    </location>
</feature>
<evidence type="ECO:0000313" key="2">
    <source>
        <dbReference type="EMBL" id="UMM14867.1"/>
    </source>
</evidence>
<name>A0AAE9E6Q4_CAEBR</name>
<feature type="region of interest" description="Disordered" evidence="1">
    <location>
        <begin position="200"/>
        <end position="329"/>
    </location>
</feature>
<feature type="compositionally biased region" description="Gly residues" evidence="1">
    <location>
        <begin position="959"/>
        <end position="970"/>
    </location>
</feature>
<feature type="compositionally biased region" description="Low complexity" evidence="1">
    <location>
        <begin position="494"/>
        <end position="507"/>
    </location>
</feature>
<feature type="compositionally biased region" description="Low complexity" evidence="1">
    <location>
        <begin position="255"/>
        <end position="275"/>
    </location>
</feature>
<feature type="compositionally biased region" description="Acidic residues" evidence="1">
    <location>
        <begin position="1161"/>
        <end position="1172"/>
    </location>
</feature>
<protein>
    <submittedName>
        <fullName evidence="2">Uncharacterized protein</fullName>
    </submittedName>
</protein>
<feature type="compositionally biased region" description="Low complexity" evidence="1">
    <location>
        <begin position="642"/>
        <end position="659"/>
    </location>
</feature>
<feature type="compositionally biased region" description="Gly residues" evidence="1">
    <location>
        <begin position="902"/>
        <end position="911"/>
    </location>
</feature>
<keyword evidence="3" id="KW-1185">Reference proteome</keyword>
<feature type="compositionally biased region" description="Polar residues" evidence="1">
    <location>
        <begin position="982"/>
        <end position="995"/>
    </location>
</feature>
<feature type="compositionally biased region" description="Low complexity" evidence="1">
    <location>
        <begin position="1209"/>
        <end position="1219"/>
    </location>
</feature>
<feature type="compositionally biased region" description="Polar residues" evidence="1">
    <location>
        <begin position="1543"/>
        <end position="1552"/>
    </location>
</feature>
<feature type="compositionally biased region" description="Pro residues" evidence="1">
    <location>
        <begin position="242"/>
        <end position="254"/>
    </location>
</feature>
<feature type="compositionally biased region" description="Gly residues" evidence="1">
    <location>
        <begin position="718"/>
        <end position="730"/>
    </location>
</feature>
<dbReference type="Proteomes" id="UP000829354">
    <property type="component" value="Chromosome I"/>
</dbReference>
<feature type="region of interest" description="Disordered" evidence="1">
    <location>
        <begin position="457"/>
        <end position="525"/>
    </location>
</feature>
<organism evidence="2 3">
    <name type="scientific">Caenorhabditis briggsae</name>
    <dbReference type="NCBI Taxonomy" id="6238"/>
    <lineage>
        <taxon>Eukaryota</taxon>
        <taxon>Metazoa</taxon>
        <taxon>Ecdysozoa</taxon>
        <taxon>Nematoda</taxon>
        <taxon>Chromadorea</taxon>
        <taxon>Rhabditida</taxon>
        <taxon>Rhabditina</taxon>
        <taxon>Rhabditomorpha</taxon>
        <taxon>Rhabditoidea</taxon>
        <taxon>Rhabditidae</taxon>
        <taxon>Peloderinae</taxon>
        <taxon>Caenorhabditis</taxon>
    </lineage>
</organism>
<accession>A0AAE9E6Q4</accession>
<evidence type="ECO:0000256" key="1">
    <source>
        <dbReference type="SAM" id="MobiDB-lite"/>
    </source>
</evidence>
<feature type="compositionally biased region" description="Gly residues" evidence="1">
    <location>
        <begin position="1370"/>
        <end position="1379"/>
    </location>
</feature>
<gene>
    <name evidence="2" type="ORF">L5515_002515</name>
</gene>
<evidence type="ECO:0000313" key="3">
    <source>
        <dbReference type="Proteomes" id="UP000829354"/>
    </source>
</evidence>
<feature type="compositionally biased region" description="Polar residues" evidence="1">
    <location>
        <begin position="881"/>
        <end position="892"/>
    </location>
</feature>
<feature type="compositionally biased region" description="Acidic residues" evidence="1">
    <location>
        <begin position="1505"/>
        <end position="1514"/>
    </location>
</feature>
<reference evidence="2 3" key="1">
    <citation type="submission" date="2022-04" db="EMBL/GenBank/DDBJ databases">
        <title>Chromosome-level reference genomes for two strains of Caenorhabditis briggsae: an improved platform for comparative genomics.</title>
        <authorList>
            <person name="Stevens L."/>
            <person name="Andersen E."/>
        </authorList>
    </citation>
    <scope>NUCLEOTIDE SEQUENCE [LARGE SCALE GENOMIC DNA]</scope>
    <source>
        <strain evidence="2">VX34</strain>
        <tissue evidence="2">Whole-organism</tissue>
    </source>
</reference>
<feature type="compositionally biased region" description="Polar residues" evidence="1">
    <location>
        <begin position="227"/>
        <end position="238"/>
    </location>
</feature>
<feature type="compositionally biased region" description="Polar residues" evidence="1">
    <location>
        <begin position="1451"/>
        <end position="1471"/>
    </location>
</feature>
<proteinExistence type="predicted"/>
<feature type="region of interest" description="Disordered" evidence="1">
    <location>
        <begin position="352"/>
        <end position="438"/>
    </location>
</feature>
<sequence length="1552" mass="160383">MREKKSQGVISGWISWKGKEMVEIFDHKHKYLYGEIDDPFVSYGAWVEYNVVSAPDDHPKNCYKMAVNIDEDVRISEAPTNDEFSKNPMNVREFNKVNFFQYQNEGKQLTYKNSISRDFRNDAFKNDYYGEVILSRDAQNRLIQYQINTLDVMLNLIQSERYSGSGPHWEVTHFIHQGKMYSINGFLSIRGFVLRGPGGVVRDRRDVHIPPDALRPISYNGAPQPRRATQVQSTSSSDWDAPAPPQNPQNPQNPAPRELQSFGTSSGFGGDSAATEVTPQAPSQRGFGFRAPRESAFGRGGGAGVPRTEPARQGFGRSGPWFGAPEQTFGASEPILAGLGAPRTGFEAFGASEPVRSGFGGAGERSEGSRTVGRGLEAFGRGRTVGIPDESSDFEVPQRQQTPSGGSQAARRGSEASRPATQGFGRSGPWFGAPEQSFGASEPILAGLGAPRTGFEAFGASEPVRSGFGGAGERSEGSRPGFGRPDVPQRGSNPFRAPPAEAAPRAAIQGFGRSRPSFDTPELSFGASEPILAGLGAPRAERAGFGFTIQDVPPAPMPQIQRGFGFRAPPVAPDDNRRPSEGNGGFTRLNFGEMPSGARSGFESSEGSRTIGRDLGAFGRGGTVGMTDEISDFEIPQRQQTPSGGSQAARQASEASRPATQGFGRSQPSFGAPELSFSASEPILAGLGAPRTGFEAFGASEPVRSGFERPEGSRTIGRGLGASGQAGGRAEGSRTIGRSFGGFGGANGSRFGDSEATGARNGDSGASRPGFGASEGSRTVGRRFGGFGGAEERSEGSRPAGGTIGRSFGFGGATSGAARPRIGESNDADYIFGSPSADDRRRETSGAGIGASEGLGAARPSFGASESVRSGFGGAEGSIGRSGQRSEGSRTSFGALESVKSGSGGSGGAGKSIGAAGERSEGSRTSFEAPELARFGFGRSIGAARPSFGAPEPARTGFVGSGAFGRGAGGIPDDSSDFEIPQRQQITTGSLQTGRPESKASEASGAATQGIGGSGQSFGGSPTSRSRDNAVTDYIFGSPSPRKTERPERRIDAPGARSEASETPATRPIGRSTTSEASKPGFGASEPVRSGFGGAGGGSKGSRPGFGASEPARERSITPAPEPRRLSFGAPVGRSFGVSDPTNPVLYEDYVPIGNSTFDSDSVDLDISCGEESEPKNGVSRGSEAARPGFGDSPAPRDPIGARNGPSDAARSGIGASGEAGERSEGSRRSFGGNETPGFGSSGAPRPSFGGPEPARSGFGATGGSIGRAEQRSEGSRTIPRSFGGSAATEAAARPRIGGSNDADYIFGSPSPTRGTSGAGIGASGPTRTSFGGFGGAGERSEGSRPSFGAPEPVRSEFGGAGTMRRNFGGPEGGPGQGSEGSRPIRTSFGGPEPSMPGVGASGAARTSFGESIGGAREGSEGSRTIRTSFGAPEATGARPLSSCPALSSARAPTTVTRNPEANIQPAYQIQDSDDWSGSELAPITPAAELNNNTKKQKSERLFNDDTDDDDDWGSDSGAPPVRFMPPARRARSFGLPPAATKQGLSKFNSKF</sequence>
<feature type="compositionally biased region" description="Gly residues" evidence="1">
    <location>
        <begin position="802"/>
        <end position="814"/>
    </location>
</feature>
<feature type="region of interest" description="Disordered" evidence="1">
    <location>
        <begin position="548"/>
        <end position="675"/>
    </location>
</feature>
<dbReference type="EMBL" id="CP092620">
    <property type="protein sequence ID" value="UMM14867.1"/>
    <property type="molecule type" value="Genomic_DNA"/>
</dbReference>
<feature type="compositionally biased region" description="Gly residues" evidence="1">
    <location>
        <begin position="1091"/>
        <end position="1100"/>
    </location>
</feature>